<proteinExistence type="predicted"/>
<dbReference type="OrthoDB" id="247013at2759"/>
<dbReference type="PANTHER" id="PTHR12775:SF2">
    <property type="entry name" value="REPLICATION TERMINATION FACTOR 2"/>
    <property type="match status" value="1"/>
</dbReference>
<dbReference type="GO" id="GO:0005634">
    <property type="term" value="C:nucleus"/>
    <property type="evidence" value="ECO:0007669"/>
    <property type="project" value="TreeGrafter"/>
</dbReference>
<organism evidence="1 2">
    <name type="scientific">Gossypium australe</name>
    <dbReference type="NCBI Taxonomy" id="47621"/>
    <lineage>
        <taxon>Eukaryota</taxon>
        <taxon>Viridiplantae</taxon>
        <taxon>Streptophyta</taxon>
        <taxon>Embryophyta</taxon>
        <taxon>Tracheophyta</taxon>
        <taxon>Spermatophyta</taxon>
        <taxon>Magnoliopsida</taxon>
        <taxon>eudicotyledons</taxon>
        <taxon>Gunneridae</taxon>
        <taxon>Pentapetalae</taxon>
        <taxon>rosids</taxon>
        <taxon>malvids</taxon>
        <taxon>Malvales</taxon>
        <taxon>Malvaceae</taxon>
        <taxon>Malvoideae</taxon>
        <taxon>Gossypium</taxon>
    </lineage>
</organism>
<accession>A0A5B6UT12</accession>
<evidence type="ECO:0000313" key="1">
    <source>
        <dbReference type="EMBL" id="KAA3459534.1"/>
    </source>
</evidence>
<sequence>MAEPPEPSLATVTSRCTLLKSTTKSTRMSKGSEALVQALLGKKFPKGFRHIKGFKVDGAVFQCPIMGLEFNGKYKFFALQNCGHVVSAKALKEVKSLACLVCHKEFVESDKVAEVAALREMMKEEKAKTVKGKKKRGMDVLDGEKGFKGLSNGEMKKFRAADAAQAHATKETPLNLGFGPQTWRKRGMGVGDREKGFKGLNNGGMKKFRAADMVPANATKEVYSSIFYYLEEVGFKGTLTCRSLRWVETDGMVGEIIKARDRQVLVIPRKSHERTLVYVEWNNMSSLKHSASRGTDIYKGSTRILKKNSH</sequence>
<evidence type="ECO:0000313" key="2">
    <source>
        <dbReference type="Proteomes" id="UP000325315"/>
    </source>
</evidence>
<dbReference type="InterPro" id="IPR027799">
    <property type="entry name" value="Rtf2_RING-finger"/>
</dbReference>
<dbReference type="GO" id="GO:0006274">
    <property type="term" value="P:DNA replication termination"/>
    <property type="evidence" value="ECO:0007669"/>
    <property type="project" value="TreeGrafter"/>
</dbReference>
<keyword evidence="2" id="KW-1185">Reference proteome</keyword>
<name>A0A5B6UT12_9ROSI</name>
<comment type="caution">
    <text evidence="1">The sequence shown here is derived from an EMBL/GenBank/DDBJ whole genome shotgun (WGS) entry which is preliminary data.</text>
</comment>
<dbReference type="Pfam" id="PF04641">
    <property type="entry name" value="Rtf2"/>
    <property type="match status" value="1"/>
</dbReference>
<reference evidence="2" key="1">
    <citation type="journal article" date="2019" name="Plant Biotechnol. J.">
        <title>Genome sequencing of the Australian wild diploid species Gossypium australe highlights disease resistance and delayed gland morphogenesis.</title>
        <authorList>
            <person name="Cai Y."/>
            <person name="Cai X."/>
            <person name="Wang Q."/>
            <person name="Wang P."/>
            <person name="Zhang Y."/>
            <person name="Cai C."/>
            <person name="Xu Y."/>
            <person name="Wang K."/>
            <person name="Zhou Z."/>
            <person name="Wang C."/>
            <person name="Geng S."/>
            <person name="Li B."/>
            <person name="Dong Q."/>
            <person name="Hou Y."/>
            <person name="Wang H."/>
            <person name="Ai P."/>
            <person name="Liu Z."/>
            <person name="Yi F."/>
            <person name="Sun M."/>
            <person name="An G."/>
            <person name="Cheng J."/>
            <person name="Zhang Y."/>
            <person name="Shi Q."/>
            <person name="Xie Y."/>
            <person name="Shi X."/>
            <person name="Chang Y."/>
            <person name="Huang F."/>
            <person name="Chen Y."/>
            <person name="Hong S."/>
            <person name="Mi L."/>
            <person name="Sun Q."/>
            <person name="Zhang L."/>
            <person name="Zhou B."/>
            <person name="Peng R."/>
            <person name="Zhang X."/>
            <person name="Liu F."/>
        </authorList>
    </citation>
    <scope>NUCLEOTIDE SEQUENCE [LARGE SCALE GENOMIC DNA]</scope>
    <source>
        <strain evidence="2">cv. PA1801</strain>
    </source>
</reference>
<dbReference type="Proteomes" id="UP000325315">
    <property type="component" value="Unassembled WGS sequence"/>
</dbReference>
<dbReference type="PANTHER" id="PTHR12775">
    <property type="entry name" value="PROTEIN C20ORF43 HOMOLOG"/>
    <property type="match status" value="1"/>
</dbReference>
<dbReference type="EMBL" id="SMMG02000010">
    <property type="protein sequence ID" value="KAA3459534.1"/>
    <property type="molecule type" value="Genomic_DNA"/>
</dbReference>
<dbReference type="InterPro" id="IPR006735">
    <property type="entry name" value="Rtf2"/>
</dbReference>
<dbReference type="AlphaFoldDB" id="A0A5B6UT12"/>
<gene>
    <name evidence="1" type="ORF">EPI10_014018</name>
</gene>
<protein>
    <submittedName>
        <fullName evidence="1">Protein RTF2-like protein</fullName>
    </submittedName>
</protein>
<dbReference type="CDD" id="cd16653">
    <property type="entry name" value="RING-like_Rtf2"/>
    <property type="match status" value="1"/>
</dbReference>